<name>A0ABP2K7Q9_9ACTN</name>
<dbReference type="PANTHER" id="PTHR11993:SF10">
    <property type="entry name" value="NADH DEHYDROGENASE [UBIQUINONE] IRON-SULFUR PROTEIN 2, MITOCHONDRIAL"/>
    <property type="match status" value="1"/>
</dbReference>
<keyword evidence="9" id="KW-1185">Reference proteome</keyword>
<keyword evidence="2 6" id="KW-0813">Transport</keyword>
<dbReference type="SUPFAM" id="SSF56762">
    <property type="entry name" value="HydB/Nqo4-like"/>
    <property type="match status" value="1"/>
</dbReference>
<evidence type="ECO:0000256" key="3">
    <source>
        <dbReference type="ARBA" id="ARBA00022719"/>
    </source>
</evidence>
<keyword evidence="5 6" id="KW-0520">NAD</keyword>
<reference evidence="8" key="1">
    <citation type="submission" date="2010-08" db="EMBL/GenBank/DDBJ databases">
        <authorList>
            <person name="Weinstock G."/>
            <person name="Sodergren E."/>
            <person name="Clifton S."/>
            <person name="Fulton L."/>
            <person name="Fulton B."/>
            <person name="Courtney L."/>
            <person name="Fronick C."/>
            <person name="Harrison M."/>
            <person name="Strong C."/>
            <person name="Farmer C."/>
            <person name="Delahaunty K."/>
            <person name="Markovic C."/>
            <person name="Hall O."/>
            <person name="Minx P."/>
            <person name="Tomlinson C."/>
            <person name="Mitreva M."/>
            <person name="Hou S."/>
            <person name="Chen J."/>
            <person name="Wollam A."/>
            <person name="Pepin K.H."/>
            <person name="Johnson M."/>
            <person name="Bhonagiri V."/>
            <person name="Zhang X."/>
            <person name="Suruliraj S."/>
            <person name="Warren W."/>
            <person name="Chinwalla A."/>
            <person name="Mardis E.R."/>
            <person name="Wilson R.K."/>
        </authorList>
    </citation>
    <scope>NUCLEOTIDE SEQUENCE [LARGE SCALE GENOMIC DNA]</scope>
    <source>
        <strain evidence="8">HL044PA1</strain>
    </source>
</reference>
<evidence type="ECO:0000259" key="7">
    <source>
        <dbReference type="Pfam" id="PF00346"/>
    </source>
</evidence>
<gene>
    <name evidence="8" type="ORF">HMPREF9607_01523</name>
</gene>
<keyword evidence="4 6" id="KW-1278">Translocase</keyword>
<dbReference type="PROSITE" id="PS00535">
    <property type="entry name" value="COMPLEX1_49K"/>
    <property type="match status" value="1"/>
</dbReference>
<dbReference type="EMBL" id="ADZU01000027">
    <property type="protein sequence ID" value="EFS92182.1"/>
    <property type="molecule type" value="Genomic_DNA"/>
</dbReference>
<comment type="similarity">
    <text evidence="1 6">Belongs to the complex I 49 kDa subunit family.</text>
</comment>
<evidence type="ECO:0000313" key="9">
    <source>
        <dbReference type="Proteomes" id="UP000003179"/>
    </source>
</evidence>
<accession>A0ABP2K7Q9</accession>
<evidence type="ECO:0000256" key="2">
    <source>
        <dbReference type="ARBA" id="ARBA00022448"/>
    </source>
</evidence>
<dbReference type="InterPro" id="IPR014029">
    <property type="entry name" value="NADH_UbQ_OxRdtase_49kDa_CS"/>
</dbReference>
<dbReference type="InterPro" id="IPR022885">
    <property type="entry name" value="NDH1_su_D/H"/>
</dbReference>
<dbReference type="PANTHER" id="PTHR11993">
    <property type="entry name" value="NADH-UBIQUINONE OXIDOREDUCTASE 49 KDA SUBUNIT"/>
    <property type="match status" value="1"/>
</dbReference>
<dbReference type="InterPro" id="IPR029014">
    <property type="entry name" value="NiFe-Hase_large"/>
</dbReference>
<comment type="caution">
    <text evidence="8">The sequence shown here is derived from an EMBL/GenBank/DDBJ whole genome shotgun (WGS) entry which is preliminary data.</text>
</comment>
<sequence>MFITAKITRQVQLFIENRCREDASEHAMRHPQGVFSSTRKILFVVGSMPLTHPSQSPDDELIKKYEVTRLDLGRLHPSRPGLVTIATTVDDDLITSSQVNVGNLHRGDEKLFEVRDYRQIPMLASRHDWTAPFIGETGAAHTIEEAMGITIPTRVTWIRTLLTEFSRITSHLTFLSWVGHHRDDADLENAIATAIENARRVWQRCSGNRIHPMITRIGGLRIHPESEWQPALRVWLDEAEALVTRVRAALDSATGVRGVAVIPANMIDSYGLSGPVSRASGVDLDARRRTTVYNELTWPDVNTDPRGDAHARLSTLCNDVTVSSSLCRQILERLPSLDGPLETRLPTALKVPRGRTWTAMEAPWGRSGHFLESRGGTTPWRMALRTPTFANVQALETVLPGTPIDGVEATIASVGWTLGDLDK</sequence>
<dbReference type="Pfam" id="PF00346">
    <property type="entry name" value="Complex1_49kDa"/>
    <property type="match status" value="2"/>
</dbReference>
<evidence type="ECO:0000256" key="4">
    <source>
        <dbReference type="ARBA" id="ARBA00022967"/>
    </source>
</evidence>
<proteinExistence type="inferred from homology"/>
<evidence type="ECO:0000256" key="5">
    <source>
        <dbReference type="ARBA" id="ARBA00023027"/>
    </source>
</evidence>
<protein>
    <submittedName>
        <fullName evidence="8">Respiratory-chain NADH dehydrogenase, 49 Kd subunit</fullName>
    </submittedName>
</protein>
<dbReference type="Proteomes" id="UP000003179">
    <property type="component" value="Unassembled WGS sequence"/>
</dbReference>
<keyword evidence="3" id="KW-0874">Quinone</keyword>
<evidence type="ECO:0000256" key="1">
    <source>
        <dbReference type="ARBA" id="ARBA00005769"/>
    </source>
</evidence>
<dbReference type="Gene3D" id="1.10.645.10">
    <property type="entry name" value="Cytochrome-c3 Hydrogenase, chain B"/>
    <property type="match status" value="1"/>
</dbReference>
<feature type="domain" description="NADH-quinone oxidoreductase subunit D" evidence="7">
    <location>
        <begin position="196"/>
        <end position="342"/>
    </location>
</feature>
<dbReference type="InterPro" id="IPR001135">
    <property type="entry name" value="NADH_Q_OxRdtase_suD"/>
</dbReference>
<organism evidence="8 9">
    <name type="scientific">Cutibacterium modestum HL044PA1</name>
    <dbReference type="NCBI Taxonomy" id="765109"/>
    <lineage>
        <taxon>Bacteria</taxon>
        <taxon>Bacillati</taxon>
        <taxon>Actinomycetota</taxon>
        <taxon>Actinomycetes</taxon>
        <taxon>Propionibacteriales</taxon>
        <taxon>Propionibacteriaceae</taxon>
        <taxon>Cutibacterium</taxon>
        <taxon>Cutibacterium modestum</taxon>
    </lineage>
</organism>
<feature type="domain" description="NADH-quinone oxidoreductase subunit D" evidence="7">
    <location>
        <begin position="348"/>
        <end position="423"/>
    </location>
</feature>
<evidence type="ECO:0000256" key="6">
    <source>
        <dbReference type="RuleBase" id="RU003685"/>
    </source>
</evidence>
<evidence type="ECO:0000313" key="8">
    <source>
        <dbReference type="EMBL" id="EFS92182.1"/>
    </source>
</evidence>